<dbReference type="EMBL" id="PZQS01000009">
    <property type="protein sequence ID" value="PVD25036.1"/>
    <property type="molecule type" value="Genomic_DNA"/>
</dbReference>
<dbReference type="InterPro" id="IPR036116">
    <property type="entry name" value="FN3_sf"/>
</dbReference>
<keyword evidence="5" id="KW-1015">Disulfide bond</keyword>
<feature type="domain" description="Ig-like" evidence="10">
    <location>
        <begin position="509"/>
        <end position="601"/>
    </location>
</feature>
<gene>
    <name evidence="12" type="ORF">C0Q70_15533</name>
</gene>
<feature type="domain" description="Ig-like" evidence="10">
    <location>
        <begin position="420"/>
        <end position="506"/>
    </location>
</feature>
<dbReference type="GO" id="GO:0007420">
    <property type="term" value="P:brain development"/>
    <property type="evidence" value="ECO:0007669"/>
    <property type="project" value="TreeGrafter"/>
</dbReference>
<feature type="transmembrane region" description="Helical" evidence="9">
    <location>
        <begin position="1127"/>
        <end position="1151"/>
    </location>
</feature>
<protein>
    <recommendedName>
        <fullName evidence="14">Neuroglian</fullName>
    </recommendedName>
</protein>
<evidence type="ECO:0000313" key="13">
    <source>
        <dbReference type="Proteomes" id="UP000245119"/>
    </source>
</evidence>
<dbReference type="SUPFAM" id="SSF49265">
    <property type="entry name" value="Fibronectin type III"/>
    <property type="match status" value="3"/>
</dbReference>
<evidence type="ECO:0000256" key="7">
    <source>
        <dbReference type="ARBA" id="ARBA00023319"/>
    </source>
</evidence>
<organism evidence="12 13">
    <name type="scientific">Pomacea canaliculata</name>
    <name type="common">Golden apple snail</name>
    <dbReference type="NCBI Taxonomy" id="400727"/>
    <lineage>
        <taxon>Eukaryota</taxon>
        <taxon>Metazoa</taxon>
        <taxon>Spiralia</taxon>
        <taxon>Lophotrochozoa</taxon>
        <taxon>Mollusca</taxon>
        <taxon>Gastropoda</taxon>
        <taxon>Caenogastropoda</taxon>
        <taxon>Architaenioglossa</taxon>
        <taxon>Ampullarioidea</taxon>
        <taxon>Ampullariidae</taxon>
        <taxon>Pomacea</taxon>
    </lineage>
</organism>
<dbReference type="STRING" id="400727.A0A2T7NV65"/>
<keyword evidence="7" id="KW-0393">Immunoglobulin domain</keyword>
<dbReference type="CDD" id="cd00063">
    <property type="entry name" value="FN3"/>
    <property type="match status" value="4"/>
</dbReference>
<evidence type="ECO:0000256" key="4">
    <source>
        <dbReference type="ARBA" id="ARBA00023136"/>
    </source>
</evidence>
<evidence type="ECO:0008006" key="14">
    <source>
        <dbReference type="Google" id="ProtNLM"/>
    </source>
</evidence>
<feature type="region of interest" description="Disordered" evidence="8">
    <location>
        <begin position="1214"/>
        <end position="1286"/>
    </location>
</feature>
<evidence type="ECO:0000313" key="12">
    <source>
        <dbReference type="EMBL" id="PVD25036.1"/>
    </source>
</evidence>
<dbReference type="SMART" id="SM00060">
    <property type="entry name" value="FN3"/>
    <property type="match status" value="5"/>
</dbReference>
<dbReference type="InterPro" id="IPR003598">
    <property type="entry name" value="Ig_sub2"/>
</dbReference>
<evidence type="ECO:0000256" key="9">
    <source>
        <dbReference type="SAM" id="Phobius"/>
    </source>
</evidence>
<dbReference type="InterPro" id="IPR003599">
    <property type="entry name" value="Ig_sub"/>
</dbReference>
<dbReference type="InterPro" id="IPR036179">
    <property type="entry name" value="Ig-like_dom_sf"/>
</dbReference>
<dbReference type="SMART" id="SM00408">
    <property type="entry name" value="IGc2"/>
    <property type="match status" value="5"/>
</dbReference>
<feature type="region of interest" description="Disordered" evidence="8">
    <location>
        <begin position="1162"/>
        <end position="1189"/>
    </location>
</feature>
<feature type="domain" description="Ig-like" evidence="10">
    <location>
        <begin position="322"/>
        <end position="402"/>
    </location>
</feature>
<feature type="domain" description="Fibronectin type-III" evidence="11">
    <location>
        <begin position="811"/>
        <end position="922"/>
    </location>
</feature>
<dbReference type="InterPro" id="IPR003961">
    <property type="entry name" value="FN3_dom"/>
</dbReference>
<evidence type="ECO:0000259" key="11">
    <source>
        <dbReference type="PROSITE" id="PS50853"/>
    </source>
</evidence>
<feature type="domain" description="Ig-like" evidence="10">
    <location>
        <begin position="59"/>
        <end position="116"/>
    </location>
</feature>
<feature type="region of interest" description="Disordered" evidence="8">
    <location>
        <begin position="689"/>
        <end position="710"/>
    </location>
</feature>
<evidence type="ECO:0000256" key="3">
    <source>
        <dbReference type="ARBA" id="ARBA00022737"/>
    </source>
</evidence>
<evidence type="ECO:0000256" key="2">
    <source>
        <dbReference type="ARBA" id="ARBA00022475"/>
    </source>
</evidence>
<keyword evidence="3" id="KW-0677">Repeat</keyword>
<dbReference type="Pfam" id="PF07679">
    <property type="entry name" value="I-set"/>
    <property type="match status" value="2"/>
</dbReference>
<dbReference type="InterPro" id="IPR007110">
    <property type="entry name" value="Ig-like_dom"/>
</dbReference>
<proteinExistence type="predicted"/>
<dbReference type="Pfam" id="PF13927">
    <property type="entry name" value="Ig_3"/>
    <property type="match status" value="2"/>
</dbReference>
<dbReference type="OrthoDB" id="6244967at2759"/>
<feature type="compositionally biased region" description="Basic and acidic residues" evidence="8">
    <location>
        <begin position="1214"/>
        <end position="1244"/>
    </location>
</feature>
<keyword evidence="2" id="KW-1003">Cell membrane</keyword>
<feature type="domain" description="Fibronectin type-III" evidence="11">
    <location>
        <begin position="1025"/>
        <end position="1117"/>
    </location>
</feature>
<reference evidence="12 13" key="1">
    <citation type="submission" date="2018-04" db="EMBL/GenBank/DDBJ databases">
        <title>The genome of golden apple snail Pomacea canaliculata provides insight into stress tolerance and invasive adaptation.</title>
        <authorList>
            <person name="Liu C."/>
            <person name="Liu B."/>
            <person name="Ren Y."/>
            <person name="Zhang Y."/>
            <person name="Wang H."/>
            <person name="Li S."/>
            <person name="Jiang F."/>
            <person name="Yin L."/>
            <person name="Zhang G."/>
            <person name="Qian W."/>
            <person name="Fan W."/>
        </authorList>
    </citation>
    <scope>NUCLEOTIDE SEQUENCE [LARGE SCALE GENOMIC DNA]</scope>
    <source>
        <strain evidence="12">SZHN2017</strain>
        <tissue evidence="12">Muscle</tissue>
    </source>
</reference>
<dbReference type="SUPFAM" id="SSF48726">
    <property type="entry name" value="Immunoglobulin"/>
    <property type="match status" value="6"/>
</dbReference>
<feature type="domain" description="Fibronectin type-III" evidence="11">
    <location>
        <begin position="708"/>
        <end position="806"/>
    </location>
</feature>
<dbReference type="FunFam" id="2.60.40.10:FF:000032">
    <property type="entry name" value="palladin isoform X1"/>
    <property type="match status" value="1"/>
</dbReference>
<feature type="domain" description="Fibronectin type-III" evidence="11">
    <location>
        <begin position="923"/>
        <end position="1024"/>
    </location>
</feature>
<dbReference type="FunFam" id="2.60.40.10:FF:000005">
    <property type="entry name" value="Neuronal cell adhesion molecule"/>
    <property type="match status" value="1"/>
</dbReference>
<keyword evidence="4 9" id="KW-0472">Membrane</keyword>
<dbReference type="Proteomes" id="UP000245119">
    <property type="component" value="Linkage Group LG9"/>
</dbReference>
<dbReference type="PROSITE" id="PS50853">
    <property type="entry name" value="FN3"/>
    <property type="match status" value="5"/>
</dbReference>
<feature type="domain" description="Ig-like" evidence="10">
    <location>
        <begin position="231"/>
        <end position="315"/>
    </location>
</feature>
<keyword evidence="9" id="KW-1133">Transmembrane helix</keyword>
<dbReference type="PANTHER" id="PTHR44170">
    <property type="entry name" value="PROTEIN SIDEKICK"/>
    <property type="match status" value="1"/>
</dbReference>
<evidence type="ECO:0000256" key="1">
    <source>
        <dbReference type="ARBA" id="ARBA00004236"/>
    </source>
</evidence>
<feature type="domain" description="Fibronectin type-III" evidence="11">
    <location>
        <begin position="608"/>
        <end position="703"/>
    </location>
</feature>
<evidence type="ECO:0000256" key="6">
    <source>
        <dbReference type="ARBA" id="ARBA00023180"/>
    </source>
</evidence>
<keyword evidence="6" id="KW-0325">Glycoprotein</keyword>
<keyword evidence="13" id="KW-1185">Reference proteome</keyword>
<dbReference type="SMART" id="SM00409">
    <property type="entry name" value="IG"/>
    <property type="match status" value="6"/>
</dbReference>
<dbReference type="GO" id="GO:0005886">
    <property type="term" value="C:plasma membrane"/>
    <property type="evidence" value="ECO:0007669"/>
    <property type="project" value="UniProtKB-SubCell"/>
</dbReference>
<dbReference type="GO" id="GO:0098632">
    <property type="term" value="F:cell-cell adhesion mediator activity"/>
    <property type="evidence" value="ECO:0007669"/>
    <property type="project" value="TreeGrafter"/>
</dbReference>
<sequence length="1286" mass="146288">MKTDVNGCDYVDTFMCAVAMPCHFFGFRRRVQCLTGLATKHEETFTMFLESCDSYQCRYTWKRNGIDFSPSGNDDRVVQLQNIGTLVFTKPEAKDEGIFQCFATNNYGVSASVKVNLREAKLKDFPIMPDVHRNPILGSDLTLDCVPPESIPVPEVFWALRRPGGGFDPLNLDARVTKDIEHRLRILNVKMEDRMDGRGYICMVFNRLMRKVTQGPQYFINPGGAEVTSPPKYMWSSPEDHFGLLGDQFKVKCIFSGNPTPDVHWERADGTPIPDRIKIQAFGMELFIDKLQFEDAGTYECWVASQSKRVQRTISVRVESVPYWLLEPKDVEIGVGGTAQFDCLAKAVPPPEYFWFINGVPFEHVRDSRITPDRFKRPRPDRIVFENVNREDSMVIQCNATNKHGYIWGDVYLNVLSEAPTILTPPDQLKVVAEGTSVNLTCRVAGKPDPIVTWYRDNQQISGGRYKIMPTGDLYIKKVVLSDAGLYTCEAKNVYNTTSSSGKLLVRRKTVIEQRPLDLEVNAGNDAKLSCSGTTDPAEVDKLQIKWLKDNKELSSTSDRITTNKQDNSLTISGTIVRDSGSYTCVVTNGLDRDEASAMVIVKDRPDSPTDVNVVKCTNHYATISWTPGSLNNAPVQYFVVLYNTNFSPDKWMFGAKVESSEIEFNFSMTPWVTYSFRVIAYNKIGESDPSAHSPTGCKTKPDRPQAHPQNLRTIGDRPGLLHIEWTPVPEIQHNGPGFQYILQTKREGYENTVQQIPIDDWRTREKFITVGDQIYEPYIITMRAKNSIGDALHDPPTIRGFTAESIPNIVPEALQAELVEDTYAVLTWDFDYQQINKTPTAINGEFRGFKIHFWQRGYKENTLREWNVSPQDALASRVGRQFRATIHQLLPQTTVEAHIAVMNNYYVSRPTDVLTFQTKPGLPGPVALFRPINIGDNHVNLEWKPPDENRGDILGYDIGYQLVNGLDLGEMQEREPQIGDPYTSTAIVSGLLSTKKYRIHIWARTTKGRGESYFIEIFTTAGGDLRTPRFSITDVGHDYINVSWWINPYAKSGTVIFVEYKREGAPEWRRSIDEVISTSKDIKGLEPGTTYELRVVATTGNASRASSTERVRTHGTAIAYALNGNFGWFVGMLLAFILFIALIALFILLFRKGKRFKRKASTSSSHYGDDATNYIDTPTCSPEARGYSNDYYERKEYDDDRYYDYDSKENHTDDYFDDRHHDSDDDRGGYDDRDYRDRDYSRDSDEDSENHAKNYPKSRKRRISSHAHYEEYERSPSASYDPDVE</sequence>
<dbReference type="Pfam" id="PF00041">
    <property type="entry name" value="fn3"/>
    <property type="match status" value="3"/>
</dbReference>
<keyword evidence="9" id="KW-0812">Transmembrane</keyword>
<evidence type="ECO:0000259" key="10">
    <source>
        <dbReference type="PROSITE" id="PS50835"/>
    </source>
</evidence>
<dbReference type="Gene3D" id="2.60.40.10">
    <property type="entry name" value="Immunoglobulins"/>
    <property type="match status" value="11"/>
</dbReference>
<accession>A0A2T7NV65</accession>
<comment type="caution">
    <text evidence="12">The sequence shown here is derived from an EMBL/GenBank/DDBJ whole genome shotgun (WGS) entry which is preliminary data.</text>
</comment>
<dbReference type="InterPro" id="IPR013098">
    <property type="entry name" value="Ig_I-set"/>
</dbReference>
<dbReference type="PANTHER" id="PTHR44170:SF6">
    <property type="entry name" value="CONTACTIN"/>
    <property type="match status" value="1"/>
</dbReference>
<evidence type="ECO:0000256" key="5">
    <source>
        <dbReference type="ARBA" id="ARBA00023157"/>
    </source>
</evidence>
<dbReference type="GO" id="GO:0030424">
    <property type="term" value="C:axon"/>
    <property type="evidence" value="ECO:0007669"/>
    <property type="project" value="TreeGrafter"/>
</dbReference>
<comment type="subcellular location">
    <subcellularLocation>
        <location evidence="1">Cell membrane</location>
    </subcellularLocation>
</comment>
<dbReference type="GO" id="GO:0007411">
    <property type="term" value="P:axon guidance"/>
    <property type="evidence" value="ECO:0007669"/>
    <property type="project" value="TreeGrafter"/>
</dbReference>
<dbReference type="PROSITE" id="PS50835">
    <property type="entry name" value="IG_LIKE"/>
    <property type="match status" value="6"/>
</dbReference>
<dbReference type="InterPro" id="IPR013783">
    <property type="entry name" value="Ig-like_fold"/>
</dbReference>
<name>A0A2T7NV65_POMCA</name>
<feature type="compositionally biased region" description="Basic residues" evidence="8">
    <location>
        <begin position="1255"/>
        <end position="1266"/>
    </location>
</feature>
<evidence type="ECO:0000256" key="8">
    <source>
        <dbReference type="SAM" id="MobiDB-lite"/>
    </source>
</evidence>
<feature type="domain" description="Ig-like" evidence="10">
    <location>
        <begin position="126"/>
        <end position="213"/>
    </location>
</feature>